<sequence>MSGAQRSAPTGSSSGHPRAQRAGSAASEAGMMQRTRPAHRTVALVSARGDSGAEVLSFRALQQQQSQTGGREPRPGAAPPPSLASQHRRRLLAPRSPPVPLSRLLLRGGANAALGTVLAAPGGALRKVLRASMRSALSTCILCAASVSGSRTDTLLRLCVLGTASAHTLPGTTTRTQRQSLQGLHVAGFTEISPFPEGPWDRCLFHTIDPCEI</sequence>
<feature type="region of interest" description="Disordered" evidence="1">
    <location>
        <begin position="1"/>
        <end position="46"/>
    </location>
</feature>
<feature type="compositionally biased region" description="Polar residues" evidence="1">
    <location>
        <begin position="1"/>
        <end position="15"/>
    </location>
</feature>
<dbReference type="AlphaFoldDB" id="A0AAV7RW42"/>
<proteinExistence type="predicted"/>
<evidence type="ECO:0000313" key="3">
    <source>
        <dbReference type="Proteomes" id="UP001066276"/>
    </source>
</evidence>
<evidence type="ECO:0000256" key="1">
    <source>
        <dbReference type="SAM" id="MobiDB-lite"/>
    </source>
</evidence>
<keyword evidence="3" id="KW-1185">Reference proteome</keyword>
<name>A0AAV7RW42_PLEWA</name>
<accession>A0AAV7RW42</accession>
<organism evidence="2 3">
    <name type="scientific">Pleurodeles waltl</name>
    <name type="common">Iberian ribbed newt</name>
    <dbReference type="NCBI Taxonomy" id="8319"/>
    <lineage>
        <taxon>Eukaryota</taxon>
        <taxon>Metazoa</taxon>
        <taxon>Chordata</taxon>
        <taxon>Craniata</taxon>
        <taxon>Vertebrata</taxon>
        <taxon>Euteleostomi</taxon>
        <taxon>Amphibia</taxon>
        <taxon>Batrachia</taxon>
        <taxon>Caudata</taxon>
        <taxon>Salamandroidea</taxon>
        <taxon>Salamandridae</taxon>
        <taxon>Pleurodelinae</taxon>
        <taxon>Pleurodeles</taxon>
    </lineage>
</organism>
<evidence type="ECO:0000313" key="2">
    <source>
        <dbReference type="EMBL" id="KAJ1155058.1"/>
    </source>
</evidence>
<comment type="caution">
    <text evidence="2">The sequence shown here is derived from an EMBL/GenBank/DDBJ whole genome shotgun (WGS) entry which is preliminary data.</text>
</comment>
<dbReference type="Proteomes" id="UP001066276">
    <property type="component" value="Chromosome 5"/>
</dbReference>
<dbReference type="EMBL" id="JANPWB010000009">
    <property type="protein sequence ID" value="KAJ1155058.1"/>
    <property type="molecule type" value="Genomic_DNA"/>
</dbReference>
<gene>
    <name evidence="2" type="ORF">NDU88_007794</name>
</gene>
<feature type="region of interest" description="Disordered" evidence="1">
    <location>
        <begin position="62"/>
        <end position="98"/>
    </location>
</feature>
<protein>
    <submittedName>
        <fullName evidence="2">Uncharacterized protein</fullName>
    </submittedName>
</protein>
<reference evidence="2" key="1">
    <citation type="journal article" date="2022" name="bioRxiv">
        <title>Sequencing and chromosome-scale assembly of the giantPleurodeles waltlgenome.</title>
        <authorList>
            <person name="Brown T."/>
            <person name="Elewa A."/>
            <person name="Iarovenko S."/>
            <person name="Subramanian E."/>
            <person name="Araus A.J."/>
            <person name="Petzold A."/>
            <person name="Susuki M."/>
            <person name="Suzuki K.-i.T."/>
            <person name="Hayashi T."/>
            <person name="Toyoda A."/>
            <person name="Oliveira C."/>
            <person name="Osipova E."/>
            <person name="Leigh N.D."/>
            <person name="Simon A."/>
            <person name="Yun M.H."/>
        </authorList>
    </citation>
    <scope>NUCLEOTIDE SEQUENCE</scope>
    <source>
        <strain evidence="2">20211129_DDA</strain>
        <tissue evidence="2">Liver</tissue>
    </source>
</reference>